<keyword evidence="4" id="KW-1185">Reference proteome</keyword>
<evidence type="ECO:0000313" key="3">
    <source>
        <dbReference type="EMBL" id="KAA8566209.1"/>
    </source>
</evidence>
<feature type="transmembrane region" description="Helical" evidence="2">
    <location>
        <begin position="156"/>
        <end position="183"/>
    </location>
</feature>
<name>A0A5M9JE72_MONFR</name>
<keyword evidence="2" id="KW-1133">Transmembrane helix</keyword>
<feature type="transmembrane region" description="Helical" evidence="2">
    <location>
        <begin position="120"/>
        <end position="144"/>
    </location>
</feature>
<evidence type="ECO:0000313" key="4">
    <source>
        <dbReference type="Proteomes" id="UP000322873"/>
    </source>
</evidence>
<proteinExistence type="predicted"/>
<keyword evidence="2" id="KW-0472">Membrane</keyword>
<evidence type="ECO:0000256" key="2">
    <source>
        <dbReference type="SAM" id="Phobius"/>
    </source>
</evidence>
<reference evidence="3 4" key="1">
    <citation type="submission" date="2019-06" db="EMBL/GenBank/DDBJ databases">
        <title>Genome Sequence of the Brown Rot Fungal Pathogen Monilinia fructicola.</title>
        <authorList>
            <person name="De Miccolis Angelini R.M."/>
            <person name="Landi L."/>
            <person name="Abate D."/>
            <person name="Pollastro S."/>
            <person name="Romanazzi G."/>
            <person name="Faretra F."/>
        </authorList>
    </citation>
    <scope>NUCLEOTIDE SEQUENCE [LARGE SCALE GENOMIC DNA]</scope>
    <source>
        <strain evidence="3 4">Mfrc123</strain>
    </source>
</reference>
<evidence type="ECO:0000256" key="1">
    <source>
        <dbReference type="SAM" id="MobiDB-lite"/>
    </source>
</evidence>
<feature type="compositionally biased region" description="Polar residues" evidence="1">
    <location>
        <begin position="17"/>
        <end position="34"/>
    </location>
</feature>
<accession>A0A5M9JE72</accession>
<sequence length="188" mass="21150">MWFPNLSKITRGESRQENSGLAGTQGETSSRNVAQQVETEQQQIQSDLYMDSLRELAHIHPRKKIIADVRFSTFEFALVFNEPFKGHDIGPIQPVSSQCSTDFSLSIMIIPSMELELSPYSVAAAFIHFAFGSASSILIMVIWTRKFVWLGMEEQFGSFHLVLAITLLSFFICFFSSIVISLVDIATE</sequence>
<gene>
    <name evidence="3" type="ORF">EYC84_008810</name>
</gene>
<dbReference type="AlphaFoldDB" id="A0A5M9JE72"/>
<dbReference type="EMBL" id="VICG01000012">
    <property type="protein sequence ID" value="KAA8566209.1"/>
    <property type="molecule type" value="Genomic_DNA"/>
</dbReference>
<dbReference type="VEuPathDB" id="FungiDB:MFRU_019g01420"/>
<feature type="region of interest" description="Disordered" evidence="1">
    <location>
        <begin position="1"/>
        <end position="37"/>
    </location>
</feature>
<dbReference type="Proteomes" id="UP000322873">
    <property type="component" value="Unassembled WGS sequence"/>
</dbReference>
<comment type="caution">
    <text evidence="3">The sequence shown here is derived from an EMBL/GenBank/DDBJ whole genome shotgun (WGS) entry which is preliminary data.</text>
</comment>
<protein>
    <submittedName>
        <fullName evidence="3">Uncharacterized protein</fullName>
    </submittedName>
</protein>
<organism evidence="3 4">
    <name type="scientific">Monilinia fructicola</name>
    <name type="common">Brown rot fungus</name>
    <name type="synonym">Ciboria fructicola</name>
    <dbReference type="NCBI Taxonomy" id="38448"/>
    <lineage>
        <taxon>Eukaryota</taxon>
        <taxon>Fungi</taxon>
        <taxon>Dikarya</taxon>
        <taxon>Ascomycota</taxon>
        <taxon>Pezizomycotina</taxon>
        <taxon>Leotiomycetes</taxon>
        <taxon>Helotiales</taxon>
        <taxon>Sclerotiniaceae</taxon>
        <taxon>Monilinia</taxon>
    </lineage>
</organism>
<keyword evidence="2" id="KW-0812">Transmembrane</keyword>